<organism evidence="1 2">
    <name type="scientific">Eumeta variegata</name>
    <name type="common">Bagworm moth</name>
    <name type="synonym">Eumeta japonica</name>
    <dbReference type="NCBI Taxonomy" id="151549"/>
    <lineage>
        <taxon>Eukaryota</taxon>
        <taxon>Metazoa</taxon>
        <taxon>Ecdysozoa</taxon>
        <taxon>Arthropoda</taxon>
        <taxon>Hexapoda</taxon>
        <taxon>Insecta</taxon>
        <taxon>Pterygota</taxon>
        <taxon>Neoptera</taxon>
        <taxon>Endopterygota</taxon>
        <taxon>Lepidoptera</taxon>
        <taxon>Glossata</taxon>
        <taxon>Ditrysia</taxon>
        <taxon>Tineoidea</taxon>
        <taxon>Psychidae</taxon>
        <taxon>Oiketicinae</taxon>
        <taxon>Eumeta</taxon>
    </lineage>
</organism>
<protein>
    <submittedName>
        <fullName evidence="1">Uncharacterized protein</fullName>
    </submittedName>
</protein>
<dbReference type="AlphaFoldDB" id="A0A4C1ZWP1"/>
<gene>
    <name evidence="1" type="ORF">EVAR_47870_1</name>
</gene>
<reference evidence="1 2" key="1">
    <citation type="journal article" date="2019" name="Commun. Biol.">
        <title>The bagworm genome reveals a unique fibroin gene that provides high tensile strength.</title>
        <authorList>
            <person name="Kono N."/>
            <person name="Nakamura H."/>
            <person name="Ohtoshi R."/>
            <person name="Tomita M."/>
            <person name="Numata K."/>
            <person name="Arakawa K."/>
        </authorList>
    </citation>
    <scope>NUCLEOTIDE SEQUENCE [LARGE SCALE GENOMIC DNA]</scope>
</reference>
<evidence type="ECO:0000313" key="1">
    <source>
        <dbReference type="EMBL" id="GBP92118.1"/>
    </source>
</evidence>
<dbReference type="Proteomes" id="UP000299102">
    <property type="component" value="Unassembled WGS sequence"/>
</dbReference>
<name>A0A4C1ZWP1_EUMVA</name>
<proteinExistence type="predicted"/>
<dbReference type="EMBL" id="BGZK01002240">
    <property type="protein sequence ID" value="GBP92118.1"/>
    <property type="molecule type" value="Genomic_DNA"/>
</dbReference>
<keyword evidence="2" id="KW-1185">Reference proteome</keyword>
<sequence length="99" mass="10423">MAIASIHSERVYGRINVTVDPSSSNACVSTCPLGPVTRTGAIFKNAYDADGFCVSGGDYLHLFLSLCSGGARYATTDDIKNKAVISSLDCVELRSLLSS</sequence>
<evidence type="ECO:0000313" key="2">
    <source>
        <dbReference type="Proteomes" id="UP000299102"/>
    </source>
</evidence>
<accession>A0A4C1ZWP1</accession>
<comment type="caution">
    <text evidence="1">The sequence shown here is derived from an EMBL/GenBank/DDBJ whole genome shotgun (WGS) entry which is preliminary data.</text>
</comment>